<name>A0A916VG96_9BACL</name>
<evidence type="ECO:0000313" key="2">
    <source>
        <dbReference type="Proteomes" id="UP000654993"/>
    </source>
</evidence>
<dbReference type="InterPro" id="IPR036188">
    <property type="entry name" value="FAD/NAD-bd_sf"/>
</dbReference>
<protein>
    <recommendedName>
        <fullName evidence="3">FAD binding domain-containing protein</fullName>
    </recommendedName>
</protein>
<dbReference type="Gene3D" id="3.50.50.60">
    <property type="entry name" value="FAD/NAD(P)-binding domain"/>
    <property type="match status" value="1"/>
</dbReference>
<evidence type="ECO:0000313" key="1">
    <source>
        <dbReference type="EMBL" id="GFR38494.1"/>
    </source>
</evidence>
<dbReference type="EMBL" id="BMAQ01000019">
    <property type="protein sequence ID" value="GFR38494.1"/>
    <property type="molecule type" value="Genomic_DNA"/>
</dbReference>
<dbReference type="AlphaFoldDB" id="A0A916VG96"/>
<comment type="caution">
    <text evidence="1">The sequence shown here is derived from an EMBL/GenBank/DDBJ whole genome shotgun (WGS) entry which is preliminary data.</text>
</comment>
<dbReference type="Proteomes" id="UP000654993">
    <property type="component" value="Unassembled WGS sequence"/>
</dbReference>
<sequence>MPSTVEPEYTGLISFGGFARGVQVPHEPGTQHMIFGKRAFFGYLVRADGEIFWFGNHDYPGKPTRQELQSIPQREWRRQLNELYHDEQPHVMNIIRATQGDIGVYPIYDMISAPAWYRDSAVLIGDAIHAVSPNAG</sequence>
<reference evidence="1" key="2">
    <citation type="journal article" date="2021" name="Data Brief">
        <title>Draft genome sequence data of the facultative, thermophilic, xylanolytic bacterium Paenibacillus sp. strain DA-C8.</title>
        <authorList>
            <person name="Chhe C."/>
            <person name="Uke A."/>
            <person name="Baramee S."/>
            <person name="Ungkulpasvich U."/>
            <person name="Tachaapaikoon C."/>
            <person name="Pason P."/>
            <person name="Waeonukul R."/>
            <person name="Ratanakhanokchai K."/>
            <person name="Kosugi A."/>
        </authorList>
    </citation>
    <scope>NUCLEOTIDE SEQUENCE</scope>
    <source>
        <strain evidence="1">DA-C8</strain>
    </source>
</reference>
<organism evidence="1 2">
    <name type="scientific">Insulibacter thermoxylanivorax</name>
    <dbReference type="NCBI Taxonomy" id="2749268"/>
    <lineage>
        <taxon>Bacteria</taxon>
        <taxon>Bacillati</taxon>
        <taxon>Bacillota</taxon>
        <taxon>Bacilli</taxon>
        <taxon>Bacillales</taxon>
        <taxon>Paenibacillaceae</taxon>
        <taxon>Insulibacter</taxon>
    </lineage>
</organism>
<accession>A0A916VG96</accession>
<reference evidence="1" key="1">
    <citation type="submission" date="2020-08" db="EMBL/GenBank/DDBJ databases">
        <authorList>
            <person name="Uke A."/>
            <person name="Chhe C."/>
            <person name="Baramee S."/>
            <person name="Kosugi A."/>
        </authorList>
    </citation>
    <scope>NUCLEOTIDE SEQUENCE</scope>
    <source>
        <strain evidence="1">DA-C8</strain>
    </source>
</reference>
<gene>
    <name evidence="1" type="ORF">PRECH8_17900</name>
</gene>
<dbReference type="SUPFAM" id="SSF51905">
    <property type="entry name" value="FAD/NAD(P)-binding domain"/>
    <property type="match status" value="1"/>
</dbReference>
<keyword evidence="2" id="KW-1185">Reference proteome</keyword>
<proteinExistence type="predicted"/>
<evidence type="ECO:0008006" key="3">
    <source>
        <dbReference type="Google" id="ProtNLM"/>
    </source>
</evidence>